<comment type="caution">
    <text evidence="5">The sequence shown here is derived from an EMBL/GenBank/DDBJ whole genome shotgun (WGS) entry which is preliminary data.</text>
</comment>
<evidence type="ECO:0000313" key="6">
    <source>
        <dbReference type="Proteomes" id="UP001159405"/>
    </source>
</evidence>
<feature type="compositionally biased region" description="Acidic residues" evidence="3">
    <location>
        <begin position="64"/>
        <end position="74"/>
    </location>
</feature>
<comment type="similarity">
    <text evidence="1">Belongs to the XLR/SYCP3 family.</text>
</comment>
<dbReference type="PANTHER" id="PTHR19368">
    <property type="entry name" value="XLR/SCP3/FAM9"/>
    <property type="match status" value="1"/>
</dbReference>
<feature type="region of interest" description="Disordered" evidence="3">
    <location>
        <begin position="31"/>
        <end position="79"/>
    </location>
</feature>
<evidence type="ECO:0000256" key="1">
    <source>
        <dbReference type="ARBA" id="ARBA00010283"/>
    </source>
</evidence>
<feature type="domain" description="XLR/SYCP3/FAM9" evidence="4">
    <location>
        <begin position="127"/>
        <end position="258"/>
    </location>
</feature>
<sequence length="285" mass="33357">MPSNPKKGKTLKCSENLKDFYENDDEFKFHEASSVKSEQQQHQQKANVPVVKSKKRQAMTPADDFQDSDPEDDYGDKSSDLEMQGILNSFGGQECYKILKNVLPVPSEALLVKHSLSRHFFPADITKTLTAKRKRIQTFTQASLKASSRKFDEVWHTQQRERSSHYDEFSKQLMNVITQGETDLQKTREAEEKLENLYKQQQKLFQQQRIVQSQRLKRVRQLLEDHTKNLQDLQRSHEAQQVTVQEQLRKEINMLQKKILTDTHSNNRTSQVCEGLFKACLHKYK</sequence>
<dbReference type="PANTHER" id="PTHR19368:SF15">
    <property type="entry name" value="XLR_SYCP3_FAM9 DOMAIN-CONTAINING PROTEIN"/>
    <property type="match status" value="1"/>
</dbReference>
<name>A0ABN8QY79_9CNID</name>
<reference evidence="5 6" key="1">
    <citation type="submission" date="2022-05" db="EMBL/GenBank/DDBJ databases">
        <authorList>
            <consortium name="Genoscope - CEA"/>
            <person name="William W."/>
        </authorList>
    </citation>
    <scope>NUCLEOTIDE SEQUENCE [LARGE SCALE GENOMIC DNA]</scope>
</reference>
<proteinExistence type="inferred from homology"/>
<dbReference type="Proteomes" id="UP001159405">
    <property type="component" value="Unassembled WGS sequence"/>
</dbReference>
<evidence type="ECO:0000313" key="5">
    <source>
        <dbReference type="EMBL" id="CAH3171999.1"/>
    </source>
</evidence>
<protein>
    <recommendedName>
        <fullName evidence="4">XLR/SYCP3/FAM9 domain-containing protein</fullName>
    </recommendedName>
</protein>
<dbReference type="InterPro" id="IPR051443">
    <property type="entry name" value="XLR/SYCP3"/>
</dbReference>
<gene>
    <name evidence="5" type="ORF">PLOB_00012369</name>
</gene>
<accession>A0ABN8QY79</accession>
<evidence type="ECO:0000259" key="4">
    <source>
        <dbReference type="Pfam" id="PF04803"/>
    </source>
</evidence>
<feature type="non-terminal residue" evidence="5">
    <location>
        <position position="285"/>
    </location>
</feature>
<keyword evidence="6" id="KW-1185">Reference proteome</keyword>
<dbReference type="EMBL" id="CALNXK010000169">
    <property type="protein sequence ID" value="CAH3171999.1"/>
    <property type="molecule type" value="Genomic_DNA"/>
</dbReference>
<feature type="coiled-coil region" evidence="2">
    <location>
        <begin position="184"/>
        <end position="243"/>
    </location>
</feature>
<organism evidence="5 6">
    <name type="scientific">Porites lobata</name>
    <dbReference type="NCBI Taxonomy" id="104759"/>
    <lineage>
        <taxon>Eukaryota</taxon>
        <taxon>Metazoa</taxon>
        <taxon>Cnidaria</taxon>
        <taxon>Anthozoa</taxon>
        <taxon>Hexacorallia</taxon>
        <taxon>Scleractinia</taxon>
        <taxon>Fungiina</taxon>
        <taxon>Poritidae</taxon>
        <taxon>Porites</taxon>
    </lineage>
</organism>
<evidence type="ECO:0000256" key="3">
    <source>
        <dbReference type="SAM" id="MobiDB-lite"/>
    </source>
</evidence>
<dbReference type="InterPro" id="IPR006888">
    <property type="entry name" value="XLR/SYCP3/FAM9_dom"/>
</dbReference>
<dbReference type="Pfam" id="PF04803">
    <property type="entry name" value="Cor1"/>
    <property type="match status" value="1"/>
</dbReference>
<keyword evidence="2" id="KW-0175">Coiled coil</keyword>
<evidence type="ECO:0000256" key="2">
    <source>
        <dbReference type="SAM" id="Coils"/>
    </source>
</evidence>
<feature type="compositionally biased region" description="Polar residues" evidence="3">
    <location>
        <begin position="34"/>
        <end position="46"/>
    </location>
</feature>